<organism evidence="1 2">
    <name type="scientific">Polysphondylium violaceum</name>
    <dbReference type="NCBI Taxonomy" id="133409"/>
    <lineage>
        <taxon>Eukaryota</taxon>
        <taxon>Amoebozoa</taxon>
        <taxon>Evosea</taxon>
        <taxon>Eumycetozoa</taxon>
        <taxon>Dictyostelia</taxon>
        <taxon>Dictyosteliales</taxon>
        <taxon>Dictyosteliaceae</taxon>
        <taxon>Polysphondylium</taxon>
    </lineage>
</organism>
<evidence type="ECO:0000313" key="1">
    <source>
        <dbReference type="EMBL" id="KAF2076078.1"/>
    </source>
</evidence>
<keyword evidence="2" id="KW-1185">Reference proteome</keyword>
<sequence length="825" mass="98139">MGNNLFLLYIYRNTYIRNNIFKNFNRPNDLFLNLKVKSTYDDMNFKQLVLQNNSFLFKDKIQRFKDLFSTTGNSNSNSDGDKEYYKDWLDFNSNFDNPHDMIKTIIKSLSNEIVDQYFKDIVYFLFKSRVEISQLFQEKIVWTRDRIDFIDQLLSSDPTMYSFCTKELHHKYDSIDTIRWLVDQKRMKVNKYEFIKDPLFLDNKDFYRSITGWSDYAFARAAYYATYKDHSFVHLLKWILLVSPYFNYDLYIQSNPSTMGIDHPLLKKEVEHYPLYGVNVVYRKNDFDIFNIVTDEPFYPESLELFNYLVLVFPSDLRKYLIYYPRIRINDDALADSFLQFNLNKMLIVYTEREDLHFIEKFEGYKLRGDNLFNRKETVEFLAANIPWVLRDSSVLNGGVVDNPLELLTEVFNRDENDGCFISYLFSAPTTLNHLIASQREEDIEQIKGLLKIYYIDQLEFVLDVFSAGHQTLFQYVFDCFWQGKVFCKEDSDVASLDDTDCLDTESRQEIEMEKQKRLQENRVKLVQSLFYRCILLHRDHHFTRLFFNMLPSDEDKKRLLASNVFIVYNSLVTVQNERDRLVALKNIEFVKEMLGLYPIETIAHSDVEIMTQLFDAPLYKTLPKDTHYNCMDLVKFAFTQESVSLARALMSTLTPVDRMIVSESINEMVTSYIYDQGLLKVPLYFIHEFSESFDETFLEKMVNVALCTKNRNLFDILLHHTPIRLVAPRSRDHEQTMLVTTLMNMLKSKYYIPSLKPLITEPLPNIDPDILAKHEFTKTLSDLTACRFKHYPFRNDDYKFYKGLIQKHFNVLKKNKYCDYNFVH</sequence>
<proteinExistence type="predicted"/>
<accession>A0A8J4V252</accession>
<evidence type="ECO:0000313" key="2">
    <source>
        <dbReference type="Proteomes" id="UP000695562"/>
    </source>
</evidence>
<gene>
    <name evidence="1" type="ORF">CYY_002642</name>
</gene>
<name>A0A8J4V252_9MYCE</name>
<reference evidence="1" key="1">
    <citation type="submission" date="2020-01" db="EMBL/GenBank/DDBJ databases">
        <title>Development of genomics and gene disruption for Polysphondylium violaceum indicates a role for the polyketide synthase stlB in stalk morphogenesis.</title>
        <authorList>
            <person name="Narita B."/>
            <person name="Kawabe Y."/>
            <person name="Kin K."/>
            <person name="Saito T."/>
            <person name="Gibbs R."/>
            <person name="Kuspa A."/>
            <person name="Muzny D."/>
            <person name="Queller D."/>
            <person name="Richards S."/>
            <person name="Strassman J."/>
            <person name="Sucgang R."/>
            <person name="Worley K."/>
            <person name="Schaap P."/>
        </authorList>
    </citation>
    <scope>NUCLEOTIDE SEQUENCE</scope>
    <source>
        <strain evidence="1">QSvi11</strain>
    </source>
</reference>
<dbReference type="EMBL" id="AJWJ01000074">
    <property type="protein sequence ID" value="KAF2076078.1"/>
    <property type="molecule type" value="Genomic_DNA"/>
</dbReference>
<dbReference type="AlphaFoldDB" id="A0A8J4V252"/>
<protein>
    <submittedName>
        <fullName evidence="1">Uncharacterized protein</fullName>
    </submittedName>
</protein>
<comment type="caution">
    <text evidence="1">The sequence shown here is derived from an EMBL/GenBank/DDBJ whole genome shotgun (WGS) entry which is preliminary data.</text>
</comment>
<dbReference type="Proteomes" id="UP000695562">
    <property type="component" value="Unassembled WGS sequence"/>
</dbReference>